<protein>
    <submittedName>
        <fullName evidence="1">2544_t:CDS:1</fullName>
    </submittedName>
</protein>
<comment type="caution">
    <text evidence="1">The sequence shown here is derived from an EMBL/GenBank/DDBJ whole genome shotgun (WGS) entry which is preliminary data.</text>
</comment>
<proteinExistence type="predicted"/>
<organism evidence="1 2">
    <name type="scientific">Acaulospora morrowiae</name>
    <dbReference type="NCBI Taxonomy" id="94023"/>
    <lineage>
        <taxon>Eukaryota</taxon>
        <taxon>Fungi</taxon>
        <taxon>Fungi incertae sedis</taxon>
        <taxon>Mucoromycota</taxon>
        <taxon>Glomeromycotina</taxon>
        <taxon>Glomeromycetes</taxon>
        <taxon>Diversisporales</taxon>
        <taxon>Acaulosporaceae</taxon>
        <taxon>Acaulospora</taxon>
    </lineage>
</organism>
<dbReference type="AlphaFoldDB" id="A0A9N9EHU5"/>
<accession>A0A9N9EHU5</accession>
<feature type="non-terminal residue" evidence="1">
    <location>
        <position position="62"/>
    </location>
</feature>
<reference evidence="1" key="1">
    <citation type="submission" date="2021-06" db="EMBL/GenBank/DDBJ databases">
        <authorList>
            <person name="Kallberg Y."/>
            <person name="Tangrot J."/>
            <person name="Rosling A."/>
        </authorList>
    </citation>
    <scope>NUCLEOTIDE SEQUENCE</scope>
    <source>
        <strain evidence="1">CL551</strain>
    </source>
</reference>
<gene>
    <name evidence="1" type="ORF">AMORRO_LOCUS11215</name>
</gene>
<keyword evidence="2" id="KW-1185">Reference proteome</keyword>
<dbReference type="Proteomes" id="UP000789342">
    <property type="component" value="Unassembled WGS sequence"/>
</dbReference>
<sequence>SLTSLDILIKQILQDLETMTRNYEIINATCEGWKVILSNDILKVDVTDKGNGGTDSDYMEIS</sequence>
<evidence type="ECO:0000313" key="2">
    <source>
        <dbReference type="Proteomes" id="UP000789342"/>
    </source>
</evidence>
<name>A0A9N9EHU5_9GLOM</name>
<evidence type="ECO:0000313" key="1">
    <source>
        <dbReference type="EMBL" id="CAG8680313.1"/>
    </source>
</evidence>
<dbReference type="EMBL" id="CAJVPV010013796">
    <property type="protein sequence ID" value="CAG8680313.1"/>
    <property type="molecule type" value="Genomic_DNA"/>
</dbReference>